<dbReference type="EMBL" id="BPLR01002581">
    <property type="protein sequence ID" value="GIX75359.1"/>
    <property type="molecule type" value="Genomic_DNA"/>
</dbReference>
<comment type="caution">
    <text evidence="1">The sequence shown here is derived from an EMBL/GenBank/DDBJ whole genome shotgun (WGS) entry which is preliminary data.</text>
</comment>
<dbReference type="Proteomes" id="UP001054945">
    <property type="component" value="Unassembled WGS sequence"/>
</dbReference>
<accession>A0AAV4MWN8</accession>
<dbReference type="AlphaFoldDB" id="A0AAV4MWN8"/>
<organism evidence="1 2">
    <name type="scientific">Caerostris extrusa</name>
    <name type="common">Bark spider</name>
    <name type="synonym">Caerostris bankana</name>
    <dbReference type="NCBI Taxonomy" id="172846"/>
    <lineage>
        <taxon>Eukaryota</taxon>
        <taxon>Metazoa</taxon>
        <taxon>Ecdysozoa</taxon>
        <taxon>Arthropoda</taxon>
        <taxon>Chelicerata</taxon>
        <taxon>Arachnida</taxon>
        <taxon>Araneae</taxon>
        <taxon>Araneomorphae</taxon>
        <taxon>Entelegynae</taxon>
        <taxon>Araneoidea</taxon>
        <taxon>Araneidae</taxon>
        <taxon>Caerostris</taxon>
    </lineage>
</organism>
<name>A0AAV4MWN8_CAEEX</name>
<sequence length="110" mass="12586">MIPAGNEEDKVWRHDTERNNRIIKGASIVSMCTVNDLFVFLYDANIIWKLLVDSNLVKKLVRSFTYFFRLQVFGLLDIESRAVELCRCSGKCSNSECCISVNSMQQALSQ</sequence>
<reference evidence="1 2" key="1">
    <citation type="submission" date="2021-06" db="EMBL/GenBank/DDBJ databases">
        <title>Caerostris extrusa draft genome.</title>
        <authorList>
            <person name="Kono N."/>
            <person name="Arakawa K."/>
        </authorList>
    </citation>
    <scope>NUCLEOTIDE SEQUENCE [LARGE SCALE GENOMIC DNA]</scope>
</reference>
<evidence type="ECO:0000313" key="1">
    <source>
        <dbReference type="EMBL" id="GIX75359.1"/>
    </source>
</evidence>
<evidence type="ECO:0000313" key="2">
    <source>
        <dbReference type="Proteomes" id="UP001054945"/>
    </source>
</evidence>
<gene>
    <name evidence="1" type="ORF">CEXT_502741</name>
</gene>
<protein>
    <submittedName>
        <fullName evidence="1">Uncharacterized protein</fullName>
    </submittedName>
</protein>
<proteinExistence type="predicted"/>
<keyword evidence="2" id="KW-1185">Reference proteome</keyword>